<sequence length="159" mass="19222">MKFELKHIDDLTLKDFINHNIWVQYYSGDEIDFIEEEGYNRKEVESKLKEVDWSDEYWFKSFPTKEVTPYMFTRYYAQFELPNKKMIDGYIEFTEYSGIQNYSLYVDGEFIGLNIHHSDMNEEEEIELKNKLALNELYPMKVKCSSNIKVDEEFNPNKK</sequence>
<accession>A0ABU7XNS0</accession>
<name>A0ABU7XNS0_9FLAO</name>
<protein>
    <submittedName>
        <fullName evidence="1">Uncharacterized protein</fullName>
    </submittedName>
</protein>
<organism evidence="1 2">
    <name type="scientific">Flavivirga spongiicola</name>
    <dbReference type="NCBI Taxonomy" id="421621"/>
    <lineage>
        <taxon>Bacteria</taxon>
        <taxon>Pseudomonadati</taxon>
        <taxon>Bacteroidota</taxon>
        <taxon>Flavobacteriia</taxon>
        <taxon>Flavobacteriales</taxon>
        <taxon>Flavobacteriaceae</taxon>
        <taxon>Flavivirga</taxon>
    </lineage>
</organism>
<evidence type="ECO:0000313" key="2">
    <source>
        <dbReference type="Proteomes" id="UP001337305"/>
    </source>
</evidence>
<gene>
    <name evidence="1" type="ORF">N1F79_02810</name>
</gene>
<dbReference type="RefSeq" id="WP_303309043.1">
    <property type="nucleotide sequence ID" value="NZ_JAODOP010000001.1"/>
</dbReference>
<dbReference type="EMBL" id="JAODOP010000001">
    <property type="protein sequence ID" value="MEF3832051.1"/>
    <property type="molecule type" value="Genomic_DNA"/>
</dbReference>
<proteinExistence type="predicted"/>
<dbReference type="Proteomes" id="UP001337305">
    <property type="component" value="Unassembled WGS sequence"/>
</dbReference>
<reference evidence="1 2" key="1">
    <citation type="submission" date="2022-09" db="EMBL/GenBank/DDBJ databases">
        <title>Genome sequencing of Flavivirga sp. MEBiC05379.</title>
        <authorList>
            <person name="Oh H.-M."/>
            <person name="Kwon K.K."/>
            <person name="Park M.J."/>
            <person name="Yang S.-H."/>
        </authorList>
    </citation>
    <scope>NUCLEOTIDE SEQUENCE [LARGE SCALE GENOMIC DNA]</scope>
    <source>
        <strain evidence="1 2">MEBiC05379</strain>
    </source>
</reference>
<evidence type="ECO:0000313" key="1">
    <source>
        <dbReference type="EMBL" id="MEF3832051.1"/>
    </source>
</evidence>
<comment type="caution">
    <text evidence="1">The sequence shown here is derived from an EMBL/GenBank/DDBJ whole genome shotgun (WGS) entry which is preliminary data.</text>
</comment>
<keyword evidence="2" id="KW-1185">Reference proteome</keyword>